<evidence type="ECO:0000256" key="2">
    <source>
        <dbReference type="ARBA" id="ARBA00023043"/>
    </source>
</evidence>
<evidence type="ECO:0000256" key="3">
    <source>
        <dbReference type="PROSITE-ProRule" id="PRU00023"/>
    </source>
</evidence>
<dbReference type="OrthoDB" id="5622506at2"/>
<evidence type="ECO:0000256" key="1">
    <source>
        <dbReference type="ARBA" id="ARBA00022737"/>
    </source>
</evidence>
<keyword evidence="2 3" id="KW-0040">ANK repeat</keyword>
<dbReference type="SMART" id="SM00248">
    <property type="entry name" value="ANK"/>
    <property type="match status" value="4"/>
</dbReference>
<dbReference type="PROSITE" id="PS50088">
    <property type="entry name" value="ANK_REPEAT"/>
    <property type="match status" value="3"/>
</dbReference>
<feature type="repeat" description="ANK" evidence="3">
    <location>
        <begin position="148"/>
        <end position="176"/>
    </location>
</feature>
<proteinExistence type="predicted"/>
<evidence type="ECO:0000313" key="4">
    <source>
        <dbReference type="EMBL" id="REE92900.1"/>
    </source>
</evidence>
<dbReference type="RefSeq" id="WP_116187813.1">
    <property type="nucleotide sequence ID" value="NZ_QTTN01000003.1"/>
</dbReference>
<dbReference type="PANTHER" id="PTHR24198">
    <property type="entry name" value="ANKYRIN REPEAT AND PROTEIN KINASE DOMAIN-CONTAINING PROTEIN"/>
    <property type="match status" value="1"/>
</dbReference>
<dbReference type="PANTHER" id="PTHR24198:SF165">
    <property type="entry name" value="ANKYRIN REPEAT-CONTAINING PROTEIN-RELATED"/>
    <property type="match status" value="1"/>
</dbReference>
<dbReference type="EMBL" id="QTTN01000003">
    <property type="protein sequence ID" value="REE92900.1"/>
    <property type="molecule type" value="Genomic_DNA"/>
</dbReference>
<dbReference type="AlphaFoldDB" id="A0A3D9SHZ1"/>
<keyword evidence="1" id="KW-0677">Repeat</keyword>
<organism evidence="4 5">
    <name type="scientific">Paenibacillus taihuensis</name>
    <dbReference type="NCBI Taxonomy" id="1156355"/>
    <lineage>
        <taxon>Bacteria</taxon>
        <taxon>Bacillati</taxon>
        <taxon>Bacillota</taxon>
        <taxon>Bacilli</taxon>
        <taxon>Bacillales</taxon>
        <taxon>Paenibacillaceae</taxon>
        <taxon>Paenibacillus</taxon>
    </lineage>
</organism>
<dbReference type="PRINTS" id="PR01415">
    <property type="entry name" value="ANKYRIN"/>
</dbReference>
<dbReference type="Pfam" id="PF12796">
    <property type="entry name" value="Ank_2"/>
    <property type="match status" value="2"/>
</dbReference>
<reference evidence="4 5" key="1">
    <citation type="submission" date="2018-08" db="EMBL/GenBank/DDBJ databases">
        <title>Genomic Encyclopedia of Type Strains, Phase III (KMG-III): the genomes of soil and plant-associated and newly described type strains.</title>
        <authorList>
            <person name="Whitman W."/>
        </authorList>
    </citation>
    <scope>NUCLEOTIDE SEQUENCE [LARGE SCALE GENOMIC DNA]</scope>
    <source>
        <strain evidence="4 5">CGMCC 1.10966</strain>
    </source>
</reference>
<comment type="caution">
    <text evidence="4">The sequence shown here is derived from an EMBL/GenBank/DDBJ whole genome shotgun (WGS) entry which is preliminary data.</text>
</comment>
<feature type="repeat" description="ANK" evidence="3">
    <location>
        <begin position="41"/>
        <end position="73"/>
    </location>
</feature>
<evidence type="ECO:0000313" key="5">
    <source>
        <dbReference type="Proteomes" id="UP000256304"/>
    </source>
</evidence>
<dbReference type="SUPFAM" id="SSF48403">
    <property type="entry name" value="Ankyrin repeat"/>
    <property type="match status" value="1"/>
</dbReference>
<name>A0A3D9SHZ1_9BACL</name>
<accession>A0A3D9SHZ1</accession>
<dbReference type="Gene3D" id="1.25.40.20">
    <property type="entry name" value="Ankyrin repeat-containing domain"/>
    <property type="match status" value="2"/>
</dbReference>
<protein>
    <submittedName>
        <fullName evidence="4">Ankyrin repeat protein</fullName>
    </submittedName>
</protein>
<keyword evidence="5" id="KW-1185">Reference proteome</keyword>
<sequence>MELTLKQRIDSVFQAAQSGDAEQLTEILDAYPDLANAENEDGLTPLGYAAHFGNTSAVQVLLNHGANPNAVSHSKLSYIPSNTALHAAIAGERNLDVIRLLLSHQAQTTIFDSNSHTCLHTAAFHDDNLELISLLIEHGAEVNAKIEGGVTALALAVEQGNDKVAELLRSNGATIE</sequence>
<gene>
    <name evidence="4" type="ORF">A8990_103207</name>
</gene>
<dbReference type="InterPro" id="IPR036770">
    <property type="entry name" value="Ankyrin_rpt-contain_sf"/>
</dbReference>
<feature type="repeat" description="ANK" evidence="3">
    <location>
        <begin position="114"/>
        <end position="147"/>
    </location>
</feature>
<dbReference type="Proteomes" id="UP000256304">
    <property type="component" value="Unassembled WGS sequence"/>
</dbReference>
<dbReference type="InterPro" id="IPR002110">
    <property type="entry name" value="Ankyrin_rpt"/>
</dbReference>
<dbReference type="PROSITE" id="PS50297">
    <property type="entry name" value="ANK_REP_REGION"/>
    <property type="match status" value="3"/>
</dbReference>